<name>A0A1H0QKZ0_9CLOT</name>
<keyword evidence="1" id="KW-1133">Transmembrane helix</keyword>
<evidence type="ECO:0000313" key="2">
    <source>
        <dbReference type="EMBL" id="SDP17977.1"/>
    </source>
</evidence>
<feature type="transmembrane region" description="Helical" evidence="1">
    <location>
        <begin position="167"/>
        <end position="187"/>
    </location>
</feature>
<evidence type="ECO:0000313" key="3">
    <source>
        <dbReference type="Proteomes" id="UP000198597"/>
    </source>
</evidence>
<dbReference type="Proteomes" id="UP000198597">
    <property type="component" value="Unassembled WGS sequence"/>
</dbReference>
<accession>A0A1H0QKZ0</accession>
<keyword evidence="1" id="KW-0812">Transmembrane</keyword>
<feature type="transmembrane region" description="Helical" evidence="1">
    <location>
        <begin position="73"/>
        <end position="92"/>
    </location>
</feature>
<feature type="transmembrane region" description="Helical" evidence="1">
    <location>
        <begin position="104"/>
        <end position="122"/>
    </location>
</feature>
<protein>
    <submittedName>
        <fullName evidence="2">Uncharacterized membrane-anchored protein</fullName>
    </submittedName>
</protein>
<feature type="transmembrane region" description="Helical" evidence="1">
    <location>
        <begin position="21"/>
        <end position="41"/>
    </location>
</feature>
<keyword evidence="3" id="KW-1185">Reference proteome</keyword>
<gene>
    <name evidence="2" type="ORF">SAMN04488529_102411</name>
</gene>
<dbReference type="Pfam" id="PF03988">
    <property type="entry name" value="DUF347"/>
    <property type="match status" value="4"/>
</dbReference>
<organism evidence="2 3">
    <name type="scientific">Clostridium gasigenes</name>
    <dbReference type="NCBI Taxonomy" id="94869"/>
    <lineage>
        <taxon>Bacteria</taxon>
        <taxon>Bacillati</taxon>
        <taxon>Bacillota</taxon>
        <taxon>Clostridia</taxon>
        <taxon>Eubacteriales</taxon>
        <taxon>Clostridiaceae</taxon>
        <taxon>Clostridium</taxon>
    </lineage>
</organism>
<evidence type="ECO:0000256" key="1">
    <source>
        <dbReference type="SAM" id="Phobius"/>
    </source>
</evidence>
<dbReference type="STRING" id="94869.SAMN04488529_102411"/>
<dbReference type="EMBL" id="FNJM01000002">
    <property type="protein sequence ID" value="SDP17977.1"/>
    <property type="molecule type" value="Genomic_DNA"/>
</dbReference>
<sequence length="410" mass="45007">MHMIKIKDTKNLLNKVPEVTIYFWIIKILCTTVGETASDFLNVNLGLGLAGTSILMGVFLIVVLFFQFKANKYIPSIYWLTVVLISIFGTLVTDNLTDSMGVPLEVSTIVFSVALILTFAIWYAKEKTLSIHSVFTKQREFFYWSTIFFTFALGTAAGDLMAESLGLGYFVTGVIICAVIISVTVAWRFGLNSVLAFWTAYIMTRPLGASLGDYLSQSQEYGGLGLGATLTSAIFIAAILLTVVFISVTQRDLVARPSTKPITDTNRYSVFLQVVVVVSALVLSSGAGYYWQHTKLQNEVKNSVSQDSSQEGSPADVSQFGPLGDLSSFKKITEDTLSLVSSGDLTAAKTRVNDLEYSWDNAKARLKPMSSKKWTEVDNSIDKVLRQLRSTHQDAEACKTALESLLTALS</sequence>
<feature type="transmembrane region" description="Helical" evidence="1">
    <location>
        <begin position="270"/>
        <end position="291"/>
    </location>
</feature>
<proteinExistence type="predicted"/>
<feature type="transmembrane region" description="Helical" evidence="1">
    <location>
        <begin position="47"/>
        <end position="66"/>
    </location>
</feature>
<reference evidence="2 3" key="1">
    <citation type="submission" date="2016-10" db="EMBL/GenBank/DDBJ databases">
        <authorList>
            <person name="de Groot N.N."/>
        </authorList>
    </citation>
    <scope>NUCLEOTIDE SEQUENCE [LARGE SCALE GENOMIC DNA]</scope>
    <source>
        <strain evidence="2 3">DSM 12272</strain>
    </source>
</reference>
<dbReference type="InterPro" id="IPR007136">
    <property type="entry name" value="DUF347"/>
</dbReference>
<keyword evidence="1" id="KW-0472">Membrane</keyword>
<dbReference type="AlphaFoldDB" id="A0A1H0QKZ0"/>
<feature type="transmembrane region" description="Helical" evidence="1">
    <location>
        <begin position="142"/>
        <end position="161"/>
    </location>
</feature>
<dbReference type="OrthoDB" id="9794709at2"/>
<feature type="transmembrane region" description="Helical" evidence="1">
    <location>
        <begin position="224"/>
        <end position="249"/>
    </location>
</feature>
<dbReference type="RefSeq" id="WP_089967323.1">
    <property type="nucleotide sequence ID" value="NZ_FNJM01000002.1"/>
</dbReference>
<feature type="transmembrane region" description="Helical" evidence="1">
    <location>
        <begin position="194"/>
        <end position="212"/>
    </location>
</feature>